<proteinExistence type="predicted"/>
<evidence type="ECO:0000313" key="1">
    <source>
        <dbReference type="EMBL" id="QHT35984.1"/>
    </source>
</evidence>
<name>A0A6C0F430_9ZZZZ</name>
<dbReference type="AlphaFoldDB" id="A0A6C0F430"/>
<reference evidence="1" key="1">
    <citation type="journal article" date="2020" name="Nature">
        <title>Giant virus diversity and host interactions through global metagenomics.</title>
        <authorList>
            <person name="Schulz F."/>
            <person name="Roux S."/>
            <person name="Paez-Espino D."/>
            <person name="Jungbluth S."/>
            <person name="Walsh D.A."/>
            <person name="Denef V.J."/>
            <person name="McMahon K.D."/>
            <person name="Konstantinidis K.T."/>
            <person name="Eloe-Fadrosh E.A."/>
            <person name="Kyrpides N.C."/>
            <person name="Woyke T."/>
        </authorList>
    </citation>
    <scope>NUCLEOTIDE SEQUENCE</scope>
    <source>
        <strain evidence="1">GVMAG-M-3300009182-46</strain>
    </source>
</reference>
<sequence>MIKAPYIPTELLDIILQYDGRIKYKNGTFVNIIHKNDERYDIVKPLISKKIEIFKTITTTYDHSFYFQFGFNTIDHVGLCYDLGFNECGVFEICYYDTRNAGWEQIRTYI</sequence>
<protein>
    <submittedName>
        <fullName evidence="1">Uncharacterized protein</fullName>
    </submittedName>
</protein>
<dbReference type="EMBL" id="MN739029">
    <property type="protein sequence ID" value="QHT35984.1"/>
    <property type="molecule type" value="Genomic_DNA"/>
</dbReference>
<organism evidence="1">
    <name type="scientific">viral metagenome</name>
    <dbReference type="NCBI Taxonomy" id="1070528"/>
    <lineage>
        <taxon>unclassified sequences</taxon>
        <taxon>metagenomes</taxon>
        <taxon>organismal metagenomes</taxon>
    </lineage>
</organism>
<accession>A0A6C0F430</accession>